<feature type="region of interest" description="Disordered" evidence="2">
    <location>
        <begin position="1071"/>
        <end position="1091"/>
    </location>
</feature>
<gene>
    <name evidence="4" type="ORF">BOX15_Mlig000529g2</name>
</gene>
<organism evidence="4 5">
    <name type="scientific">Macrostomum lignano</name>
    <dbReference type="NCBI Taxonomy" id="282301"/>
    <lineage>
        <taxon>Eukaryota</taxon>
        <taxon>Metazoa</taxon>
        <taxon>Spiralia</taxon>
        <taxon>Lophotrochozoa</taxon>
        <taxon>Platyhelminthes</taxon>
        <taxon>Rhabditophora</taxon>
        <taxon>Macrostomorpha</taxon>
        <taxon>Macrostomida</taxon>
        <taxon>Macrostomidae</taxon>
        <taxon>Macrostomum</taxon>
    </lineage>
</organism>
<proteinExistence type="predicted"/>
<feature type="compositionally biased region" description="Low complexity" evidence="2">
    <location>
        <begin position="698"/>
        <end position="709"/>
    </location>
</feature>
<sequence>NAFGRLRNQRTGGAETASNVMDSHFQRLPDISQLSDVTDLIEKFKWKRQSEPWLETVHLVALALLHTHQAVVDLPKSLEILNEAEKLQNSPNYFKFVDATYLIKTARLRIKVLQSCDGFPVGWKDDVAELEAEWGRPDTSAMFHGSIGWIKLRLGYSKLFEVEDFLKEANAKEPENFLWLFGLAIVRSRIRRNRDFISSADGPELKLWEKAEASASKPAYDQVRPLFQARYAEAIISKDQMHSKCLELVESASNSCRSKTDPGLVETFRLCLKVCRILWDKRGGKNAKSERTAEENEIIRSVEQVVATVLKFQPGESHDSPDFYDQVARWHLSNQNIGLAIKNFRKAAPERNIWAAKYLIDLDQDPAVSSADTESGVSLAVFHPGIISAMAVLAVAVAIVATDSIQAAGILAAIVFFAFYGVLTAAGIGATAGTARTKEEHVAWICQRYDSLRLRNLRPSHSAQILAEKGYFLATVGRVAQGVECIAWALNEYAQDEVPNVRGCLSPFKWRNLETLLGHKTAFEAKCFHALRQSVRAKCERKVGNFEGARQLTESAIRAYRECLQAEPNHQLSAEQLGILLLEAEQFDEAIKLFETLDEKLNHRSALIADSVLFMLESRWQRLSFKEKQDGLVKCLLLECKDAADLVKKFLQDVKERTTRDSVAESLLAVLHAVSDATPQAVSDTPPQAVSDAPQAVSDAPQAVSDAPPQAVPDAPPQAVSDIATQAVSDAPQAVSDAPPQAVPDAAPQAVSDIATQAVSDAPQAVPDAPQTEPLLHQQAQYELAARLLNLKTSSSSFFIKKRMQYKPAKGSDGESSSQMHDEYRKAQQDAERKFKTLCKEVKKALGLDKYPRKDLLKVTRHHIKAEREKETKVLKVTLENSHKAVDHAWKNFNLEVQSSVHFRPVMYFPFAYKKSSAYKDHSEAEMEKQVALYQAGSSKCTVESLSEDLRKHFDRNKKLSFFPAAMDNKNEEARCLVEREHRILSSEGAWIILWVWSVNEEKHAMQLEIDALEEKVQRLRTADGAPRSVYELAHRAAEFAEETRLLLDDAAVARAVDSAKAKAEAKAKSEAKAEAEANKKAMAGANDSES</sequence>
<dbReference type="Gene3D" id="1.25.40.10">
    <property type="entry name" value="Tetratricopeptide repeat domain"/>
    <property type="match status" value="1"/>
</dbReference>
<feature type="region of interest" description="Disordered" evidence="2">
    <location>
        <begin position="678"/>
        <end position="718"/>
    </location>
</feature>
<evidence type="ECO:0000256" key="3">
    <source>
        <dbReference type="SAM" id="Phobius"/>
    </source>
</evidence>
<keyword evidence="3" id="KW-0812">Transmembrane</keyword>
<feature type="transmembrane region" description="Helical" evidence="3">
    <location>
        <begin position="408"/>
        <end position="430"/>
    </location>
</feature>
<feature type="transmembrane region" description="Helical" evidence="3">
    <location>
        <begin position="381"/>
        <end position="401"/>
    </location>
</feature>
<dbReference type="SUPFAM" id="SSF48452">
    <property type="entry name" value="TPR-like"/>
    <property type="match status" value="1"/>
</dbReference>
<keyword evidence="5" id="KW-1185">Reference proteome</keyword>
<evidence type="ECO:0000256" key="1">
    <source>
        <dbReference type="SAM" id="Coils"/>
    </source>
</evidence>
<keyword evidence="3" id="KW-0472">Membrane</keyword>
<evidence type="ECO:0000313" key="4">
    <source>
        <dbReference type="EMBL" id="PAA70671.1"/>
    </source>
</evidence>
<feature type="non-terminal residue" evidence="4">
    <location>
        <position position="1"/>
    </location>
</feature>
<keyword evidence="3" id="KW-1133">Transmembrane helix</keyword>
<feature type="compositionally biased region" description="Polar residues" evidence="2">
    <location>
        <begin position="678"/>
        <end position="688"/>
    </location>
</feature>
<feature type="compositionally biased region" description="Basic and acidic residues" evidence="2">
    <location>
        <begin position="1071"/>
        <end position="1080"/>
    </location>
</feature>
<accession>A0A267FA47</accession>
<feature type="compositionally biased region" description="Low complexity" evidence="2">
    <location>
        <begin position="1081"/>
        <end position="1091"/>
    </location>
</feature>
<comment type="caution">
    <text evidence="4">The sequence shown here is derived from an EMBL/GenBank/DDBJ whole genome shotgun (WGS) entry which is preliminary data.</text>
</comment>
<keyword evidence="1" id="KW-0175">Coiled coil</keyword>
<dbReference type="Proteomes" id="UP000215902">
    <property type="component" value="Unassembled WGS sequence"/>
</dbReference>
<evidence type="ECO:0000313" key="5">
    <source>
        <dbReference type="Proteomes" id="UP000215902"/>
    </source>
</evidence>
<dbReference type="EMBL" id="NIVC01001215">
    <property type="protein sequence ID" value="PAA70671.1"/>
    <property type="molecule type" value="Genomic_DNA"/>
</dbReference>
<name>A0A267FA47_9PLAT</name>
<dbReference type="AlphaFoldDB" id="A0A267FA47"/>
<dbReference type="InterPro" id="IPR011990">
    <property type="entry name" value="TPR-like_helical_dom_sf"/>
</dbReference>
<reference evidence="4 5" key="1">
    <citation type="submission" date="2017-06" db="EMBL/GenBank/DDBJ databases">
        <title>A platform for efficient transgenesis in Macrostomum lignano, a flatworm model organism for stem cell research.</title>
        <authorList>
            <person name="Berezikov E."/>
        </authorList>
    </citation>
    <scope>NUCLEOTIDE SEQUENCE [LARGE SCALE GENOMIC DNA]</scope>
    <source>
        <strain evidence="4">DV1</strain>
        <tissue evidence="4">Whole organism</tissue>
    </source>
</reference>
<feature type="coiled-coil region" evidence="1">
    <location>
        <begin position="996"/>
        <end position="1023"/>
    </location>
</feature>
<protein>
    <submittedName>
        <fullName evidence="4">Uncharacterized protein</fullName>
    </submittedName>
</protein>
<evidence type="ECO:0000256" key="2">
    <source>
        <dbReference type="SAM" id="MobiDB-lite"/>
    </source>
</evidence>